<protein>
    <submittedName>
        <fullName evidence="2">Uncharacterized protein</fullName>
    </submittedName>
</protein>
<keyword evidence="1" id="KW-0732">Signal</keyword>
<dbReference type="EMBL" id="KK784890">
    <property type="protein sequence ID" value="KDO70695.1"/>
    <property type="molecule type" value="Genomic_DNA"/>
</dbReference>
<evidence type="ECO:0000313" key="2">
    <source>
        <dbReference type="EMBL" id="KDO70695.1"/>
    </source>
</evidence>
<dbReference type="PANTHER" id="PTHR33564">
    <property type="entry name" value="TRANSMEMBRANE PROTEIN"/>
    <property type="match status" value="1"/>
</dbReference>
<sequence>MGASMGMGFMAVFAVSGSVVLVASQVHKRLLSDFMKKIESEICGPEKYHEKKRVRFADDVVEPSGNNKEYRKRNSMSKADEFVRMPLNRQILYKGMIQNRTLQSQNCM</sequence>
<dbReference type="PaxDb" id="2711-XP_006481640.1"/>
<reference evidence="2 3" key="1">
    <citation type="submission" date="2014-04" db="EMBL/GenBank/DDBJ databases">
        <authorList>
            <consortium name="International Citrus Genome Consortium"/>
            <person name="Gmitter F."/>
            <person name="Chen C."/>
            <person name="Farmerie W."/>
            <person name="Harkins T."/>
            <person name="Desany B."/>
            <person name="Mohiuddin M."/>
            <person name="Kodira C."/>
            <person name="Borodovsky M."/>
            <person name="Lomsadze A."/>
            <person name="Burns P."/>
            <person name="Jenkins J."/>
            <person name="Prochnik S."/>
            <person name="Shu S."/>
            <person name="Chapman J."/>
            <person name="Pitluck S."/>
            <person name="Schmutz J."/>
            <person name="Rokhsar D."/>
        </authorList>
    </citation>
    <scope>NUCLEOTIDE SEQUENCE</scope>
</reference>
<feature type="signal peptide" evidence="1">
    <location>
        <begin position="1"/>
        <end position="24"/>
    </location>
</feature>
<keyword evidence="3" id="KW-1185">Reference proteome</keyword>
<accession>A0A067FX53</accession>
<proteinExistence type="predicted"/>
<dbReference type="AlphaFoldDB" id="A0A067FX53"/>
<name>A0A067FX53_CITSI</name>
<feature type="chain" id="PRO_5001637486" evidence="1">
    <location>
        <begin position="25"/>
        <end position="108"/>
    </location>
</feature>
<dbReference type="STRING" id="2711.A0A067FX53"/>
<dbReference type="PANTHER" id="PTHR33564:SF8">
    <property type="entry name" value="TRANSMEMBRANE PROTEIN"/>
    <property type="match status" value="1"/>
</dbReference>
<evidence type="ECO:0000256" key="1">
    <source>
        <dbReference type="SAM" id="SignalP"/>
    </source>
</evidence>
<gene>
    <name evidence="2" type="ORF">CISIN_1g033922mg</name>
</gene>
<organism evidence="2 3">
    <name type="scientific">Citrus sinensis</name>
    <name type="common">Sweet orange</name>
    <name type="synonym">Citrus aurantium var. sinensis</name>
    <dbReference type="NCBI Taxonomy" id="2711"/>
    <lineage>
        <taxon>Eukaryota</taxon>
        <taxon>Viridiplantae</taxon>
        <taxon>Streptophyta</taxon>
        <taxon>Embryophyta</taxon>
        <taxon>Tracheophyta</taxon>
        <taxon>Spermatophyta</taxon>
        <taxon>Magnoliopsida</taxon>
        <taxon>eudicotyledons</taxon>
        <taxon>Gunneridae</taxon>
        <taxon>Pentapetalae</taxon>
        <taxon>rosids</taxon>
        <taxon>malvids</taxon>
        <taxon>Sapindales</taxon>
        <taxon>Rutaceae</taxon>
        <taxon>Aurantioideae</taxon>
        <taxon>Citrus</taxon>
    </lineage>
</organism>
<evidence type="ECO:0000313" key="3">
    <source>
        <dbReference type="Proteomes" id="UP000027120"/>
    </source>
</evidence>
<dbReference type="eggNOG" id="ENOG502S4F7">
    <property type="taxonomic scope" value="Eukaryota"/>
</dbReference>
<dbReference type="Proteomes" id="UP000027120">
    <property type="component" value="Unassembled WGS sequence"/>
</dbReference>